<name>S8CZH3_9LAMI</name>
<accession>S8CZH3</accession>
<comment type="caution">
    <text evidence="2">The sequence shown here is derived from an EMBL/GenBank/DDBJ whole genome shotgun (WGS) entry which is preliminary data.</text>
</comment>
<dbReference type="AlphaFoldDB" id="S8CZH3"/>
<feature type="region of interest" description="Disordered" evidence="1">
    <location>
        <begin position="228"/>
        <end position="266"/>
    </location>
</feature>
<organism evidence="2 3">
    <name type="scientific">Genlisea aurea</name>
    <dbReference type="NCBI Taxonomy" id="192259"/>
    <lineage>
        <taxon>Eukaryota</taxon>
        <taxon>Viridiplantae</taxon>
        <taxon>Streptophyta</taxon>
        <taxon>Embryophyta</taxon>
        <taxon>Tracheophyta</taxon>
        <taxon>Spermatophyta</taxon>
        <taxon>Magnoliopsida</taxon>
        <taxon>eudicotyledons</taxon>
        <taxon>Gunneridae</taxon>
        <taxon>Pentapetalae</taxon>
        <taxon>asterids</taxon>
        <taxon>lamiids</taxon>
        <taxon>Lamiales</taxon>
        <taxon>Lentibulariaceae</taxon>
        <taxon>Genlisea</taxon>
    </lineage>
</organism>
<dbReference type="PANTHER" id="PTHR31390:SF0">
    <property type="entry name" value="DOMAIN PROTEIN, PUTATIVE (DUF3527)-RELATED"/>
    <property type="match status" value="1"/>
</dbReference>
<dbReference type="OrthoDB" id="1939710at2759"/>
<feature type="region of interest" description="Disordered" evidence="1">
    <location>
        <begin position="90"/>
        <end position="113"/>
    </location>
</feature>
<dbReference type="PANTHER" id="PTHR31390">
    <property type="entry name" value="EXPRESSED PROTEIN"/>
    <property type="match status" value="1"/>
</dbReference>
<evidence type="ECO:0000313" key="2">
    <source>
        <dbReference type="EMBL" id="EPS72470.1"/>
    </source>
</evidence>
<gene>
    <name evidence="2" type="ORF">M569_02289</name>
</gene>
<protein>
    <submittedName>
        <fullName evidence="2">Uncharacterized protein</fullName>
    </submittedName>
</protein>
<reference evidence="2 3" key="1">
    <citation type="journal article" date="2013" name="BMC Genomics">
        <title>The miniature genome of a carnivorous plant Genlisea aurea contains a low number of genes and short non-coding sequences.</title>
        <authorList>
            <person name="Leushkin E.V."/>
            <person name="Sutormin R.A."/>
            <person name="Nabieva E.R."/>
            <person name="Penin A.A."/>
            <person name="Kondrashov A.S."/>
            <person name="Logacheva M.D."/>
        </authorList>
    </citation>
    <scope>NUCLEOTIDE SEQUENCE [LARGE SCALE GENOMIC DNA]</scope>
</reference>
<dbReference type="EMBL" id="AUSU01000826">
    <property type="protein sequence ID" value="EPS72470.1"/>
    <property type="molecule type" value="Genomic_DNA"/>
</dbReference>
<keyword evidence="3" id="KW-1185">Reference proteome</keyword>
<feature type="compositionally biased region" description="Basic residues" evidence="1">
    <location>
        <begin position="237"/>
        <end position="249"/>
    </location>
</feature>
<sequence>MDRDLDFDKYCVLERSPTTVLPSPRRNRLRVLRSEDSNLGRRRSVHRNSVEVGADRKKIEFSSENASALFSSGGVADLLCSSDEDKERNVSSLMSISEQSTSFDPPPVAPDTRAASLSPAHLRGILRVENRNEGGSFFEFSTLSLEGNYTARRWDGLSSWIYTFHCDRSKGNSSSKWKSFKDSRRRIKRSSLIGQMIVTSHISGEEEEEEEVTEYVLYNSAQVRPGTETGGIVIRAPSKKKRRSSKLKNKQQQQHHGDEEDVESSSSSCALRKVHVVIPDGNHSFPGGGGDSGGPSSLLDRWRSGGVCDCGGWDMACRFDVFTSPDIRIDHRNPSQQLFVQGSREAKAAAFSMHRVDDDGSYSVEFHAKLSALQVFSICIAILHSSSQAPSPMKNRENGGSSSQRVFAEEKLDDMVFVSDGKAVYPSVVLNPPPFSPMARVV</sequence>
<proteinExistence type="predicted"/>
<feature type="compositionally biased region" description="Polar residues" evidence="1">
    <location>
        <begin position="90"/>
        <end position="103"/>
    </location>
</feature>
<evidence type="ECO:0000313" key="3">
    <source>
        <dbReference type="Proteomes" id="UP000015453"/>
    </source>
</evidence>
<dbReference type="Pfam" id="PF12043">
    <property type="entry name" value="DUF3527"/>
    <property type="match status" value="1"/>
</dbReference>
<evidence type="ECO:0000256" key="1">
    <source>
        <dbReference type="SAM" id="MobiDB-lite"/>
    </source>
</evidence>
<dbReference type="InterPro" id="IPR021916">
    <property type="entry name" value="DUF3527"/>
</dbReference>
<dbReference type="Proteomes" id="UP000015453">
    <property type="component" value="Unassembled WGS sequence"/>
</dbReference>